<evidence type="ECO:0000313" key="2">
    <source>
        <dbReference type="Proteomes" id="UP001165960"/>
    </source>
</evidence>
<sequence>MSEHTICTPSLSSSGNSTPDTKVITPLNYPSSLAVSEVGVQCQVRTRIPTSYGNFYLHVYHSRLDDKEHLALVFGEDISSTTLNQEWPGDNPTQRIVRGAKPLVNSTCDPAHTSTLLRIHSECFTGETVGSVRCDCGDQLDTAMHIMAKEGRGVILYLRQEGRGIGLLNKMRAYNLQDLGYDTVDANLLLGLPADGRDYQVGVSILKDLGVDSVKLLTNNPLKMSQIESSGIEVTERVAMVPREWKDEPHSVESPPGHSEVDGYIRTKILRMGHMLQAPISLDPPHSS</sequence>
<evidence type="ECO:0000313" key="1">
    <source>
        <dbReference type="EMBL" id="KAJ9072447.1"/>
    </source>
</evidence>
<gene>
    <name evidence="1" type="primary">RIB1_2</name>
    <name evidence="1" type="ORF">DSO57_1027426</name>
</gene>
<dbReference type="EMBL" id="QTSX02003007">
    <property type="protein sequence ID" value="KAJ9072447.1"/>
    <property type="molecule type" value="Genomic_DNA"/>
</dbReference>
<comment type="caution">
    <text evidence="1">The sequence shown here is derived from an EMBL/GenBank/DDBJ whole genome shotgun (WGS) entry which is preliminary data.</text>
</comment>
<reference evidence="1" key="1">
    <citation type="submission" date="2022-04" db="EMBL/GenBank/DDBJ databases">
        <title>Genome of the entomopathogenic fungus Entomophthora muscae.</title>
        <authorList>
            <person name="Elya C."/>
            <person name="Lovett B.R."/>
            <person name="Lee E."/>
            <person name="Macias A.M."/>
            <person name="Hajek A.E."/>
            <person name="De Bivort B.L."/>
            <person name="Kasson M.T."/>
            <person name="De Fine Licht H.H."/>
            <person name="Stajich J.E."/>
        </authorList>
    </citation>
    <scope>NUCLEOTIDE SEQUENCE</scope>
    <source>
        <strain evidence="1">Berkeley</strain>
    </source>
</reference>
<proteinExistence type="predicted"/>
<keyword evidence="1" id="KW-0378">Hydrolase</keyword>
<accession>A0ACC2TD30</accession>
<protein>
    <submittedName>
        <fullName evidence="1">GTP cyclohydrolase II</fullName>
        <ecNumber evidence="1">3.5.4.25</ecNumber>
    </submittedName>
</protein>
<dbReference type="EC" id="3.5.4.25" evidence="1"/>
<keyword evidence="2" id="KW-1185">Reference proteome</keyword>
<name>A0ACC2TD30_9FUNG</name>
<organism evidence="1 2">
    <name type="scientific">Entomophthora muscae</name>
    <dbReference type="NCBI Taxonomy" id="34485"/>
    <lineage>
        <taxon>Eukaryota</taxon>
        <taxon>Fungi</taxon>
        <taxon>Fungi incertae sedis</taxon>
        <taxon>Zoopagomycota</taxon>
        <taxon>Entomophthoromycotina</taxon>
        <taxon>Entomophthoromycetes</taxon>
        <taxon>Entomophthorales</taxon>
        <taxon>Entomophthoraceae</taxon>
        <taxon>Entomophthora</taxon>
    </lineage>
</organism>
<dbReference type="Proteomes" id="UP001165960">
    <property type="component" value="Unassembled WGS sequence"/>
</dbReference>